<sequence>MAPSHTTMAVAAAASVPSSFTSTKALWTASETTRSLSPPIPERSHLEGINRSSMPMATNTVLRSTACSSLNFGRLRLISP</sequence>
<name>A0A147BR67_IXORI</name>
<dbReference type="EMBL" id="GEGO01002422">
    <property type="protein sequence ID" value="JAR92982.1"/>
    <property type="molecule type" value="Transcribed_RNA"/>
</dbReference>
<protein>
    <submittedName>
        <fullName evidence="2">Putative secreted protein</fullName>
    </submittedName>
</protein>
<evidence type="ECO:0000313" key="2">
    <source>
        <dbReference type="EMBL" id="JAR92982.1"/>
    </source>
</evidence>
<reference evidence="2" key="1">
    <citation type="journal article" date="2018" name="PLoS Negl. Trop. Dis.">
        <title>Sialome diversity of ticks revealed by RNAseq of single tick salivary glands.</title>
        <authorList>
            <person name="Perner J."/>
            <person name="Kropackova S."/>
            <person name="Kopacek P."/>
            <person name="Ribeiro J.M."/>
        </authorList>
    </citation>
    <scope>NUCLEOTIDE SEQUENCE</scope>
    <source>
        <strain evidence="2">Siblings of single egg batch collected in Ceske Budejovice</strain>
        <tissue evidence="2">Salivary glands</tissue>
    </source>
</reference>
<organism evidence="2">
    <name type="scientific">Ixodes ricinus</name>
    <name type="common">Common tick</name>
    <name type="synonym">Acarus ricinus</name>
    <dbReference type="NCBI Taxonomy" id="34613"/>
    <lineage>
        <taxon>Eukaryota</taxon>
        <taxon>Metazoa</taxon>
        <taxon>Ecdysozoa</taxon>
        <taxon>Arthropoda</taxon>
        <taxon>Chelicerata</taxon>
        <taxon>Arachnida</taxon>
        <taxon>Acari</taxon>
        <taxon>Parasitiformes</taxon>
        <taxon>Ixodida</taxon>
        <taxon>Ixodoidea</taxon>
        <taxon>Ixodidae</taxon>
        <taxon>Ixodinae</taxon>
        <taxon>Ixodes</taxon>
    </lineage>
</organism>
<proteinExistence type="predicted"/>
<accession>A0A147BR67</accession>
<dbReference type="AlphaFoldDB" id="A0A147BR67"/>
<feature type="region of interest" description="Disordered" evidence="1">
    <location>
        <begin position="31"/>
        <end position="52"/>
    </location>
</feature>
<evidence type="ECO:0000256" key="1">
    <source>
        <dbReference type="SAM" id="MobiDB-lite"/>
    </source>
</evidence>